<evidence type="ECO:0000313" key="1">
    <source>
        <dbReference type="EMBL" id="RDE48916.1"/>
    </source>
</evidence>
<reference evidence="1 2" key="1">
    <citation type="submission" date="2018-05" db="EMBL/GenBank/DDBJ databases">
        <title>Integrated omic analyses show evidence that a Ca. Accumulibacter phosphatis strain performs denitrification under micro-aerobic conditions.</title>
        <authorList>
            <person name="Camejo P.Y."/>
            <person name="Katherine M.D."/>
            <person name="Daniel N.R."/>
        </authorList>
    </citation>
    <scope>NUCLEOTIDE SEQUENCE [LARGE SCALE GENOMIC DNA]</scope>
    <source>
        <strain evidence="1">UW-LDO-IC</strain>
    </source>
</reference>
<organism evidence="1 2">
    <name type="scientific">Candidatus Accumulibacter meliphilus</name>
    <dbReference type="NCBI Taxonomy" id="2211374"/>
    <lineage>
        <taxon>Bacteria</taxon>
        <taxon>Pseudomonadati</taxon>
        <taxon>Pseudomonadota</taxon>
        <taxon>Betaproteobacteria</taxon>
        <taxon>Candidatus Accumulibacter</taxon>
    </lineage>
</organism>
<dbReference type="Proteomes" id="UP000253831">
    <property type="component" value="Unassembled WGS sequence"/>
</dbReference>
<name>A0A369XJ46_9PROT</name>
<proteinExistence type="predicted"/>
<dbReference type="AlphaFoldDB" id="A0A369XJ46"/>
<gene>
    <name evidence="1" type="ORF">DVS81_19530</name>
</gene>
<accession>A0A369XJ46</accession>
<sequence>MYEIGPLPTERYPWLMVPQSGIGTHPGLLAKRSLWPGEHLRGRRMLGPLDVVQRLCGRR</sequence>
<comment type="caution">
    <text evidence="1">The sequence shown here is derived from an EMBL/GenBank/DDBJ whole genome shotgun (WGS) entry which is preliminary data.</text>
</comment>
<dbReference type="EMBL" id="QPGA01000071">
    <property type="protein sequence ID" value="RDE48916.1"/>
    <property type="molecule type" value="Genomic_DNA"/>
</dbReference>
<protein>
    <submittedName>
        <fullName evidence="1">Uncharacterized protein</fullName>
    </submittedName>
</protein>
<evidence type="ECO:0000313" key="2">
    <source>
        <dbReference type="Proteomes" id="UP000253831"/>
    </source>
</evidence>